<dbReference type="Proteomes" id="UP000290037">
    <property type="component" value="Unassembled WGS sequence"/>
</dbReference>
<protein>
    <recommendedName>
        <fullName evidence="6">Holin-X, holin superfamily III</fullName>
    </recommendedName>
</protein>
<evidence type="ECO:0000313" key="2">
    <source>
        <dbReference type="EMBL" id="RXG31103.1"/>
    </source>
</evidence>
<organism evidence="3 4">
    <name type="scientific">Leeuwenhoekiella palythoae</name>
    <dbReference type="NCBI Taxonomy" id="573501"/>
    <lineage>
        <taxon>Bacteria</taxon>
        <taxon>Pseudomonadati</taxon>
        <taxon>Bacteroidota</taxon>
        <taxon>Flavobacteriia</taxon>
        <taxon>Flavobacteriales</taxon>
        <taxon>Flavobacteriaceae</taxon>
        <taxon>Leeuwenhoekiella</taxon>
    </lineage>
</organism>
<keyword evidence="1" id="KW-0812">Transmembrane</keyword>
<sequence length="132" mass="15026">MSIFNLSEHISKVSDDAKKYLNSSLEYYKLDSFKKMMDGAVSLVNLMVSGSIFLIFILFISVGVAIVIGESLGSLSYGYFIVAGIYLVIYVLYKLFGKPFITEIVLRKYSKVFFNESSQEDVLDEEFKHLQE</sequence>
<keyword evidence="5" id="KW-1185">Reference proteome</keyword>
<evidence type="ECO:0000256" key="1">
    <source>
        <dbReference type="SAM" id="Phobius"/>
    </source>
</evidence>
<keyword evidence="1" id="KW-0472">Membrane</keyword>
<keyword evidence="1" id="KW-1133">Transmembrane helix</keyword>
<feature type="transmembrane region" description="Helical" evidence="1">
    <location>
        <begin position="74"/>
        <end position="93"/>
    </location>
</feature>
<reference evidence="4" key="2">
    <citation type="submission" date="2016-11" db="EMBL/GenBank/DDBJ databases">
        <authorList>
            <person name="Varghese N."/>
            <person name="Submissions S."/>
        </authorList>
    </citation>
    <scope>NUCLEOTIDE SEQUENCE [LARGE SCALE GENOMIC DNA]</scope>
    <source>
        <strain evidence="4">DSM 19859</strain>
    </source>
</reference>
<dbReference type="RefSeq" id="WP_072980933.1">
    <property type="nucleotide sequence ID" value="NZ_CAXPJH010000015.1"/>
</dbReference>
<evidence type="ECO:0000313" key="5">
    <source>
        <dbReference type="Proteomes" id="UP000290037"/>
    </source>
</evidence>
<gene>
    <name evidence="2" type="ORF">DSM01_239</name>
    <name evidence="3" type="ORF">SAMN04487999_0946</name>
</gene>
<accession>A0A1M5VWZ6</accession>
<evidence type="ECO:0000313" key="3">
    <source>
        <dbReference type="EMBL" id="SHH79700.1"/>
    </source>
</evidence>
<dbReference type="OrthoDB" id="1144182at2"/>
<evidence type="ECO:0000313" key="4">
    <source>
        <dbReference type="Proteomes" id="UP000184240"/>
    </source>
</evidence>
<reference evidence="3" key="1">
    <citation type="submission" date="2016-11" db="EMBL/GenBank/DDBJ databases">
        <authorList>
            <person name="Jaros S."/>
            <person name="Januszkiewicz K."/>
            <person name="Wedrychowicz H."/>
        </authorList>
    </citation>
    <scope>NUCLEOTIDE SEQUENCE [LARGE SCALE GENOMIC DNA]</scope>
    <source>
        <strain evidence="3">DSM 19859</strain>
    </source>
</reference>
<name>A0A1M5VWZ6_9FLAO</name>
<proteinExistence type="predicted"/>
<evidence type="ECO:0008006" key="6">
    <source>
        <dbReference type="Google" id="ProtNLM"/>
    </source>
</evidence>
<dbReference type="Proteomes" id="UP000184240">
    <property type="component" value="Unassembled WGS sequence"/>
</dbReference>
<dbReference type="EMBL" id="FQXT01000002">
    <property type="protein sequence ID" value="SHH79700.1"/>
    <property type="molecule type" value="Genomic_DNA"/>
</dbReference>
<reference evidence="2 5" key="3">
    <citation type="submission" date="2018-07" db="EMBL/GenBank/DDBJ databases">
        <title>Leeuwenhoekiella genomics.</title>
        <authorList>
            <person name="Tahon G."/>
            <person name="Willems A."/>
        </authorList>
    </citation>
    <scope>NUCLEOTIDE SEQUENCE [LARGE SCALE GENOMIC DNA]</scope>
    <source>
        <strain evidence="2 5">LMG 24856</strain>
    </source>
</reference>
<feature type="transmembrane region" description="Helical" evidence="1">
    <location>
        <begin position="43"/>
        <end position="68"/>
    </location>
</feature>
<dbReference type="AlphaFoldDB" id="A0A1M5VWZ6"/>
<dbReference type="STRING" id="573501.SAMN04487999_0946"/>
<dbReference type="EMBL" id="QOVN01000001">
    <property type="protein sequence ID" value="RXG31103.1"/>
    <property type="molecule type" value="Genomic_DNA"/>
</dbReference>